<evidence type="ECO:0000313" key="2">
    <source>
        <dbReference type="EMBL" id="KUI54200.1"/>
    </source>
</evidence>
<dbReference type="Proteomes" id="UP000078576">
    <property type="component" value="Unassembled WGS sequence"/>
</dbReference>
<dbReference type="AlphaFoldDB" id="A0A194UR98"/>
<dbReference type="InterPro" id="IPR000182">
    <property type="entry name" value="GNAT_dom"/>
</dbReference>
<gene>
    <name evidence="2" type="ORF">VP1G_01664</name>
</gene>
<dbReference type="EMBL" id="KN714672">
    <property type="protein sequence ID" value="KUI54200.1"/>
    <property type="molecule type" value="Genomic_DNA"/>
</dbReference>
<evidence type="ECO:0000313" key="3">
    <source>
        <dbReference type="Proteomes" id="UP000078576"/>
    </source>
</evidence>
<dbReference type="SUPFAM" id="SSF55729">
    <property type="entry name" value="Acyl-CoA N-acyltransferases (Nat)"/>
    <property type="match status" value="1"/>
</dbReference>
<reference evidence="3" key="1">
    <citation type="submission" date="2014-12" db="EMBL/GenBank/DDBJ databases">
        <title>Genome Sequence of Valsa Canker Pathogens Uncovers a Specific Adaption of Colonization on Woody Bark.</title>
        <authorList>
            <person name="Yin Z."/>
            <person name="Liu H."/>
            <person name="Gao X."/>
            <person name="Li Z."/>
            <person name="Song N."/>
            <person name="Ke X."/>
            <person name="Dai Q."/>
            <person name="Wu Y."/>
            <person name="Sun Y."/>
            <person name="Xu J.-R."/>
            <person name="Kang Z.K."/>
            <person name="Wang L."/>
            <person name="Huang L."/>
        </authorList>
    </citation>
    <scope>NUCLEOTIDE SEQUENCE [LARGE SCALE GENOMIC DNA]</scope>
    <source>
        <strain evidence="3">SXYL134</strain>
    </source>
</reference>
<dbReference type="PANTHER" id="PTHR42791">
    <property type="entry name" value="GNAT FAMILY ACETYLTRANSFERASE"/>
    <property type="match status" value="1"/>
</dbReference>
<protein>
    <recommendedName>
        <fullName evidence="1">N-acetyltransferase domain-containing protein</fullName>
    </recommendedName>
</protein>
<dbReference type="InterPro" id="IPR052523">
    <property type="entry name" value="Trichothecene_AcTrans"/>
</dbReference>
<dbReference type="Pfam" id="PF13508">
    <property type="entry name" value="Acetyltransf_7"/>
    <property type="match status" value="1"/>
</dbReference>
<evidence type="ECO:0000259" key="1">
    <source>
        <dbReference type="PROSITE" id="PS51186"/>
    </source>
</evidence>
<proteinExistence type="predicted"/>
<keyword evidence="3" id="KW-1185">Reference proteome</keyword>
<dbReference type="PANTHER" id="PTHR42791:SF2">
    <property type="entry name" value="N-ACETYLTRANSFERASE DOMAIN-CONTAINING PROTEIN"/>
    <property type="match status" value="1"/>
</dbReference>
<organism evidence="2 3">
    <name type="scientific">Cytospora mali</name>
    <name type="common">Apple Valsa canker fungus</name>
    <name type="synonym">Valsa mali</name>
    <dbReference type="NCBI Taxonomy" id="578113"/>
    <lineage>
        <taxon>Eukaryota</taxon>
        <taxon>Fungi</taxon>
        <taxon>Dikarya</taxon>
        <taxon>Ascomycota</taxon>
        <taxon>Pezizomycotina</taxon>
        <taxon>Sordariomycetes</taxon>
        <taxon>Sordariomycetidae</taxon>
        <taxon>Diaporthales</taxon>
        <taxon>Cytosporaceae</taxon>
        <taxon>Cytospora</taxon>
    </lineage>
</organism>
<dbReference type="GO" id="GO:0016747">
    <property type="term" value="F:acyltransferase activity, transferring groups other than amino-acyl groups"/>
    <property type="evidence" value="ECO:0007669"/>
    <property type="project" value="InterPro"/>
</dbReference>
<dbReference type="PROSITE" id="PS51186">
    <property type="entry name" value="GNAT"/>
    <property type="match status" value="1"/>
</dbReference>
<dbReference type="STRING" id="694573.A0A194UR98"/>
<sequence length="224" mass="25158">MSSLHIRHARATESRTIAQLLITAFRGRAMNDAIFPDHLRGDTGASEELELRAGNLARSIGNNNHHHIVVADDADEVVGYAEWVDGEDPVVDMTPEEREKKRAERIEKLPKSLDLEAFDRAMAEIVPLFDMLKEALGKEGYENSWSLNAIAVHPAHQRKGIGKMLTRWGLERAEKEHKNVHFLSSPSGANLYHAMGFEEVGSKEILGGMEYAFIKRVTHNRVNN</sequence>
<dbReference type="Gene3D" id="3.40.630.30">
    <property type="match status" value="1"/>
</dbReference>
<dbReference type="CDD" id="cd04301">
    <property type="entry name" value="NAT_SF"/>
    <property type="match status" value="1"/>
</dbReference>
<name>A0A194UR98_CYTMA</name>
<dbReference type="InterPro" id="IPR016181">
    <property type="entry name" value="Acyl_CoA_acyltransferase"/>
</dbReference>
<accession>A0A194UR98</accession>
<dbReference type="OrthoDB" id="10017208at2759"/>
<feature type="domain" description="N-acetyltransferase" evidence="1">
    <location>
        <begin position="88"/>
        <end position="218"/>
    </location>
</feature>